<comment type="subcellular location">
    <subcellularLocation>
        <location evidence="1">Membrane</location>
        <topology evidence="1">Multi-pass membrane protein</topology>
    </subcellularLocation>
</comment>
<evidence type="ECO:0000256" key="2">
    <source>
        <dbReference type="ARBA" id="ARBA00022692"/>
    </source>
</evidence>
<keyword evidence="3 5" id="KW-1133">Transmembrane helix</keyword>
<dbReference type="GO" id="GO:0030416">
    <property type="term" value="P:methylamine metabolic process"/>
    <property type="evidence" value="ECO:0007669"/>
    <property type="project" value="InterPro"/>
</dbReference>
<feature type="transmembrane region" description="Helical" evidence="5">
    <location>
        <begin position="20"/>
        <end position="43"/>
    </location>
</feature>
<dbReference type="InterPro" id="IPR009908">
    <property type="entry name" value="Methylamine_util_MauE"/>
</dbReference>
<feature type="transmembrane region" description="Helical" evidence="5">
    <location>
        <begin position="64"/>
        <end position="86"/>
    </location>
</feature>
<dbReference type="OrthoDB" id="4462029at2"/>
<evidence type="ECO:0000313" key="7">
    <source>
        <dbReference type="EMBL" id="TCP30007.1"/>
    </source>
</evidence>
<evidence type="ECO:0000313" key="8">
    <source>
        <dbReference type="Proteomes" id="UP000295416"/>
    </source>
</evidence>
<evidence type="ECO:0000256" key="4">
    <source>
        <dbReference type="ARBA" id="ARBA00023136"/>
    </source>
</evidence>
<gene>
    <name evidence="7" type="ORF">EV207_107101</name>
</gene>
<keyword evidence="4 5" id="KW-0472">Membrane</keyword>
<dbReference type="Pfam" id="PF07291">
    <property type="entry name" value="MauE"/>
    <property type="match status" value="1"/>
</dbReference>
<dbReference type="EMBL" id="SLXK01000007">
    <property type="protein sequence ID" value="TCP30007.1"/>
    <property type="molecule type" value="Genomic_DNA"/>
</dbReference>
<evidence type="ECO:0000256" key="3">
    <source>
        <dbReference type="ARBA" id="ARBA00022989"/>
    </source>
</evidence>
<protein>
    <submittedName>
        <fullName evidence="7">Methylamine utilization protein MauE</fullName>
    </submittedName>
</protein>
<keyword evidence="8" id="KW-1185">Reference proteome</keyword>
<accession>A0A4R2P5N7</accession>
<evidence type="ECO:0000256" key="5">
    <source>
        <dbReference type="SAM" id="Phobius"/>
    </source>
</evidence>
<feature type="transmembrane region" description="Helical" evidence="5">
    <location>
        <begin position="133"/>
        <end position="149"/>
    </location>
</feature>
<dbReference type="GO" id="GO:0016020">
    <property type="term" value="C:membrane"/>
    <property type="evidence" value="ECO:0007669"/>
    <property type="project" value="UniProtKB-SubCell"/>
</dbReference>
<organism evidence="7 8">
    <name type="scientific">Scopulibacillus darangshiensis</name>
    <dbReference type="NCBI Taxonomy" id="442528"/>
    <lineage>
        <taxon>Bacteria</taxon>
        <taxon>Bacillati</taxon>
        <taxon>Bacillota</taxon>
        <taxon>Bacilli</taxon>
        <taxon>Bacillales</taxon>
        <taxon>Sporolactobacillaceae</taxon>
        <taxon>Scopulibacillus</taxon>
    </lineage>
</organism>
<keyword evidence="2 5" id="KW-0812">Transmembrane</keyword>
<sequence>MLIFSKEFNISINGDYMINFFFNITHDLIVLIFIGSAFHKITNWKRFLLVIKSYELKWFNREKAIFNTAFITCISEIYIFVGLSFTDWNIPYYVAVFLLTCYTYAISINLINKRRIECGCGGFLNNSRISPMMFLRNLLLLALVITLLFTKRAVILTGIFSLNQLFSLFIATLLMLCSKNLFLIKTNFKVNKEYL</sequence>
<feature type="transmembrane region" description="Helical" evidence="5">
    <location>
        <begin position="92"/>
        <end position="112"/>
    </location>
</feature>
<evidence type="ECO:0000256" key="1">
    <source>
        <dbReference type="ARBA" id="ARBA00004141"/>
    </source>
</evidence>
<proteinExistence type="predicted"/>
<feature type="transmembrane region" description="Helical" evidence="5">
    <location>
        <begin position="155"/>
        <end position="177"/>
    </location>
</feature>
<evidence type="ECO:0000259" key="6">
    <source>
        <dbReference type="Pfam" id="PF07291"/>
    </source>
</evidence>
<comment type="caution">
    <text evidence="7">The sequence shown here is derived from an EMBL/GenBank/DDBJ whole genome shotgun (WGS) entry which is preliminary data.</text>
</comment>
<dbReference type="AlphaFoldDB" id="A0A4R2P5N7"/>
<dbReference type="Proteomes" id="UP000295416">
    <property type="component" value="Unassembled WGS sequence"/>
</dbReference>
<name>A0A4R2P5N7_9BACL</name>
<feature type="domain" description="Methylamine utilisation protein MauE" evidence="6">
    <location>
        <begin position="20"/>
        <end position="149"/>
    </location>
</feature>
<reference evidence="7 8" key="1">
    <citation type="submission" date="2019-03" db="EMBL/GenBank/DDBJ databases">
        <title>Genomic Encyclopedia of Type Strains, Phase IV (KMG-IV): sequencing the most valuable type-strain genomes for metagenomic binning, comparative biology and taxonomic classification.</title>
        <authorList>
            <person name="Goeker M."/>
        </authorList>
    </citation>
    <scope>NUCLEOTIDE SEQUENCE [LARGE SCALE GENOMIC DNA]</scope>
    <source>
        <strain evidence="7 8">DSM 19377</strain>
    </source>
</reference>